<comment type="similarity">
    <text evidence="5">Belongs to the anthrone oxygenase family.</text>
</comment>
<feature type="transmembrane region" description="Helical" evidence="6">
    <location>
        <begin position="12"/>
        <end position="35"/>
    </location>
</feature>
<evidence type="ECO:0000313" key="8">
    <source>
        <dbReference type="Proteomes" id="UP001302676"/>
    </source>
</evidence>
<dbReference type="PANTHER" id="PTHR35042">
    <property type="entry name" value="ANTHRONE OXYGENASE ENCC"/>
    <property type="match status" value="1"/>
</dbReference>
<dbReference type="InterPro" id="IPR013901">
    <property type="entry name" value="Anthrone_oxy"/>
</dbReference>
<keyword evidence="8" id="KW-1185">Reference proteome</keyword>
<keyword evidence="2 6" id="KW-0812">Transmembrane</keyword>
<reference evidence="7" key="1">
    <citation type="journal article" date="2023" name="Mol. Phylogenet. Evol.">
        <title>Genome-scale phylogeny and comparative genomics of the fungal order Sordariales.</title>
        <authorList>
            <person name="Hensen N."/>
            <person name="Bonometti L."/>
            <person name="Westerberg I."/>
            <person name="Brannstrom I.O."/>
            <person name="Guillou S."/>
            <person name="Cros-Aarteil S."/>
            <person name="Calhoun S."/>
            <person name="Haridas S."/>
            <person name="Kuo A."/>
            <person name="Mondo S."/>
            <person name="Pangilinan J."/>
            <person name="Riley R."/>
            <person name="LaButti K."/>
            <person name="Andreopoulos B."/>
            <person name="Lipzen A."/>
            <person name="Chen C."/>
            <person name="Yan M."/>
            <person name="Daum C."/>
            <person name="Ng V."/>
            <person name="Clum A."/>
            <person name="Steindorff A."/>
            <person name="Ohm R.A."/>
            <person name="Martin F."/>
            <person name="Silar P."/>
            <person name="Natvig D.O."/>
            <person name="Lalanne C."/>
            <person name="Gautier V."/>
            <person name="Ament-Velasquez S.L."/>
            <person name="Kruys A."/>
            <person name="Hutchinson M.I."/>
            <person name="Powell A.J."/>
            <person name="Barry K."/>
            <person name="Miller A.N."/>
            <person name="Grigoriev I.V."/>
            <person name="Debuchy R."/>
            <person name="Gladieux P."/>
            <person name="Hiltunen Thoren M."/>
            <person name="Johannesson H."/>
        </authorList>
    </citation>
    <scope>NUCLEOTIDE SEQUENCE</scope>
    <source>
        <strain evidence="7">CBS 141.50</strain>
    </source>
</reference>
<comment type="subcellular location">
    <subcellularLocation>
        <location evidence="1">Membrane</location>
        <topology evidence="1">Multi-pass membrane protein</topology>
    </subcellularLocation>
</comment>
<keyword evidence="4 6" id="KW-0472">Membrane</keyword>
<proteinExistence type="inferred from homology"/>
<dbReference type="AlphaFoldDB" id="A0AAN6ZSY0"/>
<dbReference type="GeneID" id="87815754"/>
<gene>
    <name evidence="7" type="ORF">C8A04DRAFT_24420</name>
</gene>
<name>A0AAN6ZSY0_9PEZI</name>
<dbReference type="Proteomes" id="UP001302676">
    <property type="component" value="Unassembled WGS sequence"/>
</dbReference>
<protein>
    <recommendedName>
        <fullName evidence="9">DUF1772-domain-containing protein</fullName>
    </recommendedName>
</protein>
<dbReference type="EMBL" id="MU853555">
    <property type="protein sequence ID" value="KAK4147861.1"/>
    <property type="molecule type" value="Genomic_DNA"/>
</dbReference>
<evidence type="ECO:0000256" key="4">
    <source>
        <dbReference type="ARBA" id="ARBA00023136"/>
    </source>
</evidence>
<evidence type="ECO:0000256" key="5">
    <source>
        <dbReference type="ARBA" id="ARBA00034313"/>
    </source>
</evidence>
<dbReference type="GO" id="GO:0016020">
    <property type="term" value="C:membrane"/>
    <property type="evidence" value="ECO:0007669"/>
    <property type="project" value="UniProtKB-SubCell"/>
</dbReference>
<dbReference type="Pfam" id="PF08592">
    <property type="entry name" value="Anthrone_oxy"/>
    <property type="match status" value="1"/>
</dbReference>
<feature type="transmembrane region" description="Helical" evidence="6">
    <location>
        <begin position="94"/>
        <end position="113"/>
    </location>
</feature>
<evidence type="ECO:0000256" key="2">
    <source>
        <dbReference type="ARBA" id="ARBA00022692"/>
    </source>
</evidence>
<keyword evidence="3 6" id="KW-1133">Transmembrane helix</keyword>
<evidence type="ECO:0000313" key="7">
    <source>
        <dbReference type="EMBL" id="KAK4147861.1"/>
    </source>
</evidence>
<dbReference type="RefSeq" id="XP_062641232.1">
    <property type="nucleotide sequence ID" value="XM_062779141.1"/>
</dbReference>
<accession>A0AAN6ZSY0</accession>
<organism evidence="7 8">
    <name type="scientific">Dichotomopilus funicola</name>
    <dbReference type="NCBI Taxonomy" id="1934379"/>
    <lineage>
        <taxon>Eukaryota</taxon>
        <taxon>Fungi</taxon>
        <taxon>Dikarya</taxon>
        <taxon>Ascomycota</taxon>
        <taxon>Pezizomycotina</taxon>
        <taxon>Sordariomycetes</taxon>
        <taxon>Sordariomycetidae</taxon>
        <taxon>Sordariales</taxon>
        <taxon>Chaetomiaceae</taxon>
        <taxon>Dichotomopilus</taxon>
    </lineage>
</organism>
<evidence type="ECO:0000256" key="6">
    <source>
        <dbReference type="SAM" id="Phobius"/>
    </source>
</evidence>
<reference evidence="7" key="2">
    <citation type="submission" date="2023-05" db="EMBL/GenBank/DDBJ databases">
        <authorList>
            <consortium name="Lawrence Berkeley National Laboratory"/>
            <person name="Steindorff A."/>
            <person name="Hensen N."/>
            <person name="Bonometti L."/>
            <person name="Westerberg I."/>
            <person name="Brannstrom I.O."/>
            <person name="Guillou S."/>
            <person name="Cros-Aarteil S."/>
            <person name="Calhoun S."/>
            <person name="Haridas S."/>
            <person name="Kuo A."/>
            <person name="Mondo S."/>
            <person name="Pangilinan J."/>
            <person name="Riley R."/>
            <person name="Labutti K."/>
            <person name="Andreopoulos B."/>
            <person name="Lipzen A."/>
            <person name="Chen C."/>
            <person name="Yanf M."/>
            <person name="Daum C."/>
            <person name="Ng V."/>
            <person name="Clum A."/>
            <person name="Ohm R."/>
            <person name="Martin F."/>
            <person name="Silar P."/>
            <person name="Natvig D."/>
            <person name="Lalanne C."/>
            <person name="Gautier V."/>
            <person name="Ament-Velasquez S.L."/>
            <person name="Kruys A."/>
            <person name="Hutchinson M.I."/>
            <person name="Powell A.J."/>
            <person name="Barry K."/>
            <person name="Miller A.N."/>
            <person name="Grigoriev I.V."/>
            <person name="Debuchy R."/>
            <person name="Gladieux P."/>
            <person name="Thoren M.H."/>
            <person name="Johannesson H."/>
        </authorList>
    </citation>
    <scope>NUCLEOTIDE SEQUENCE</scope>
    <source>
        <strain evidence="7">CBS 141.50</strain>
    </source>
</reference>
<evidence type="ECO:0000256" key="3">
    <source>
        <dbReference type="ARBA" id="ARBA00022989"/>
    </source>
</evidence>
<dbReference type="PANTHER" id="PTHR35042:SF1">
    <property type="entry name" value="DUF1772-DOMAIN-CONTAINING PROTEIN"/>
    <property type="match status" value="1"/>
</dbReference>
<comment type="caution">
    <text evidence="7">The sequence shown here is derived from an EMBL/GenBank/DDBJ whole genome shotgun (WGS) entry which is preliminary data.</text>
</comment>
<evidence type="ECO:0000256" key="1">
    <source>
        <dbReference type="ARBA" id="ARBA00004141"/>
    </source>
</evidence>
<sequence length="182" mass="18884">MATTTDLTRPTAITALLLSSLAAGVNLSLSTFLVPRLLESPTPTMLTQWARTYSRGAKTVPTTAAVAAAAYIWLGWKAGPGGGVRALGLGVRELYYAAAALSVGMAPYTVLVMQGTNDELHRLEKVANAQKKAGVVDVAAAGDEVVVQEKSAKALVDWWGLLNLGRAGMLIGGVVCGLVATF</sequence>
<evidence type="ECO:0008006" key="9">
    <source>
        <dbReference type="Google" id="ProtNLM"/>
    </source>
</evidence>